<sequence>MRETTAMNDRKLLKWGSAGTIIAAICCFTPALLILLPALGLAAWLAWADYVLWPMLIVSAGVTLFAWLRMRRRRACGVPEAGR</sequence>
<dbReference type="NCBIfam" id="NF033565">
    <property type="entry name" value="trans_MerF"/>
    <property type="match status" value="1"/>
</dbReference>
<evidence type="ECO:0000256" key="1">
    <source>
        <dbReference type="SAM" id="Phobius"/>
    </source>
</evidence>
<accession>A0A3N1Y1B7</accession>
<feature type="transmembrane region" description="Helical" evidence="1">
    <location>
        <begin position="21"/>
        <end position="44"/>
    </location>
</feature>
<proteinExistence type="predicted"/>
<organism evidence="2 3">
    <name type="scientific">Inmirania thermothiophila</name>
    <dbReference type="NCBI Taxonomy" id="1750597"/>
    <lineage>
        <taxon>Bacteria</taxon>
        <taxon>Pseudomonadati</taxon>
        <taxon>Pseudomonadota</taxon>
        <taxon>Gammaproteobacteria</taxon>
        <taxon>Chromatiales</taxon>
        <taxon>Ectothiorhodospiraceae</taxon>
        <taxon>Inmirania</taxon>
    </lineage>
</organism>
<keyword evidence="1" id="KW-0472">Membrane</keyword>
<name>A0A3N1Y1B7_9GAMM</name>
<protein>
    <submittedName>
        <fullName evidence="2">Mercuric ion transport protein</fullName>
    </submittedName>
</protein>
<dbReference type="Gene3D" id="1.10.287.910">
    <property type="entry name" value="bacterial mercury transporter, merf"/>
    <property type="match status" value="1"/>
</dbReference>
<dbReference type="InterPro" id="IPR021091">
    <property type="entry name" value="Mercury_ion_transport_MerF"/>
</dbReference>
<dbReference type="Pfam" id="PF11431">
    <property type="entry name" value="Transport_MerF"/>
    <property type="match status" value="1"/>
</dbReference>
<evidence type="ECO:0000313" key="2">
    <source>
        <dbReference type="EMBL" id="ROR32341.1"/>
    </source>
</evidence>
<dbReference type="RefSeq" id="WP_245995178.1">
    <property type="nucleotide sequence ID" value="NZ_RJVI01000002.1"/>
</dbReference>
<feature type="transmembrane region" description="Helical" evidence="1">
    <location>
        <begin position="50"/>
        <end position="68"/>
    </location>
</feature>
<dbReference type="Proteomes" id="UP000276634">
    <property type="component" value="Unassembled WGS sequence"/>
</dbReference>
<dbReference type="AlphaFoldDB" id="A0A3N1Y1B7"/>
<reference evidence="2 3" key="1">
    <citation type="submission" date="2018-11" db="EMBL/GenBank/DDBJ databases">
        <title>Genomic Encyclopedia of Type Strains, Phase IV (KMG-IV): sequencing the most valuable type-strain genomes for metagenomic binning, comparative biology and taxonomic classification.</title>
        <authorList>
            <person name="Goeker M."/>
        </authorList>
    </citation>
    <scope>NUCLEOTIDE SEQUENCE [LARGE SCALE GENOMIC DNA]</scope>
    <source>
        <strain evidence="2 3">DSM 100275</strain>
    </source>
</reference>
<dbReference type="GO" id="GO:0016020">
    <property type="term" value="C:membrane"/>
    <property type="evidence" value="ECO:0007669"/>
    <property type="project" value="InterPro"/>
</dbReference>
<dbReference type="EMBL" id="RJVI01000002">
    <property type="protein sequence ID" value="ROR32341.1"/>
    <property type="molecule type" value="Genomic_DNA"/>
</dbReference>
<keyword evidence="1" id="KW-1133">Transmembrane helix</keyword>
<evidence type="ECO:0000313" key="3">
    <source>
        <dbReference type="Proteomes" id="UP000276634"/>
    </source>
</evidence>
<keyword evidence="1" id="KW-0812">Transmembrane</keyword>
<keyword evidence="3" id="KW-1185">Reference proteome</keyword>
<gene>
    <name evidence="2" type="ORF">EDC57_1539</name>
</gene>
<comment type="caution">
    <text evidence="2">The sequence shown here is derived from an EMBL/GenBank/DDBJ whole genome shotgun (WGS) entry which is preliminary data.</text>
</comment>